<dbReference type="PANTHER" id="PTHR30146">
    <property type="entry name" value="LACI-RELATED TRANSCRIPTIONAL REPRESSOR"/>
    <property type="match status" value="1"/>
</dbReference>
<proteinExistence type="predicted"/>
<dbReference type="InterPro" id="IPR000843">
    <property type="entry name" value="HTH_LacI"/>
</dbReference>
<dbReference type="PRINTS" id="PR00036">
    <property type="entry name" value="HTHLACI"/>
</dbReference>
<dbReference type="InterPro" id="IPR028082">
    <property type="entry name" value="Peripla_BP_I"/>
</dbReference>
<dbReference type="PROSITE" id="PS50932">
    <property type="entry name" value="HTH_LACI_2"/>
    <property type="match status" value="1"/>
</dbReference>
<dbReference type="InterPro" id="IPR046335">
    <property type="entry name" value="LacI/GalR-like_sensor"/>
</dbReference>
<feature type="domain" description="HTH lacI-type" evidence="4">
    <location>
        <begin position="2"/>
        <end position="56"/>
    </location>
</feature>
<gene>
    <name evidence="5" type="primary">purR_1</name>
    <name evidence="5" type="ORF">Hgul01_01260</name>
</gene>
<dbReference type="SMART" id="SM00354">
    <property type="entry name" value="HTH_LACI"/>
    <property type="match status" value="1"/>
</dbReference>
<evidence type="ECO:0000256" key="2">
    <source>
        <dbReference type="ARBA" id="ARBA00023125"/>
    </source>
</evidence>
<dbReference type="SUPFAM" id="SSF47413">
    <property type="entry name" value="lambda repressor-like DNA-binding domains"/>
    <property type="match status" value="1"/>
</dbReference>
<reference evidence="5 6" key="1">
    <citation type="submission" date="2024-02" db="EMBL/GenBank/DDBJ databases">
        <title>Herpetosiphon gulosus NBRC 112829.</title>
        <authorList>
            <person name="Ichikawa N."/>
            <person name="Katano-Makiyama Y."/>
            <person name="Hidaka K."/>
        </authorList>
    </citation>
    <scope>NUCLEOTIDE SEQUENCE [LARGE SCALE GENOMIC DNA]</scope>
    <source>
        <strain evidence="5 6">NBRC 112829</strain>
    </source>
</reference>
<dbReference type="CDD" id="cd01392">
    <property type="entry name" value="HTH_LacI"/>
    <property type="match status" value="1"/>
</dbReference>
<dbReference type="Pfam" id="PF00356">
    <property type="entry name" value="LacI"/>
    <property type="match status" value="1"/>
</dbReference>
<evidence type="ECO:0000256" key="3">
    <source>
        <dbReference type="ARBA" id="ARBA00023163"/>
    </source>
</evidence>
<sequence length="310" mass="33527">MATIKDVAQLAGVSVATVSYVLNDSMPVSEATRNKVLAAVAKLGYQPHRQGRNLQRQRTLTIGVLLPQANLLCELDLATWLLEATNAATSAGYSLLLQPADSQARGDLADGWISFGTALDPQLPQIWALAPPFEQPAVLCDAAFAAQRAVETLTHAGMQRIGLITLPRSIPGSARWYLGYRRALRRAGIAFDPALVVEPANNRFHDGVAAYEALAASENDYDGLIVCGNQLATGVVMVDHAKVPLIVSHSNTQRGISGFRWPTELWAHTLVRKLLQQLDGSAIAHRTWLNPSLVIGSLGFKEDLDGFNYV</sequence>
<keyword evidence="1" id="KW-0805">Transcription regulation</keyword>
<evidence type="ECO:0000313" key="5">
    <source>
        <dbReference type="EMBL" id="GAA5527474.1"/>
    </source>
</evidence>
<dbReference type="InterPro" id="IPR010982">
    <property type="entry name" value="Lambda_DNA-bd_dom_sf"/>
</dbReference>
<dbReference type="PANTHER" id="PTHR30146:SF155">
    <property type="entry name" value="ALANINE RACEMASE"/>
    <property type="match status" value="1"/>
</dbReference>
<organism evidence="5 6">
    <name type="scientific">Herpetosiphon gulosus</name>
    <dbReference type="NCBI Taxonomy" id="1973496"/>
    <lineage>
        <taxon>Bacteria</taxon>
        <taxon>Bacillati</taxon>
        <taxon>Chloroflexota</taxon>
        <taxon>Chloroflexia</taxon>
        <taxon>Herpetosiphonales</taxon>
        <taxon>Herpetosiphonaceae</taxon>
        <taxon>Herpetosiphon</taxon>
    </lineage>
</organism>
<evidence type="ECO:0000256" key="1">
    <source>
        <dbReference type="ARBA" id="ARBA00023015"/>
    </source>
</evidence>
<dbReference type="Pfam" id="PF13377">
    <property type="entry name" value="Peripla_BP_3"/>
    <property type="match status" value="1"/>
</dbReference>
<keyword evidence="2" id="KW-0238">DNA-binding</keyword>
<keyword evidence="6" id="KW-1185">Reference proteome</keyword>
<dbReference type="EMBL" id="BAABRU010000004">
    <property type="protein sequence ID" value="GAA5527474.1"/>
    <property type="molecule type" value="Genomic_DNA"/>
</dbReference>
<accession>A0ABP9WW83</accession>
<dbReference type="Gene3D" id="1.10.260.40">
    <property type="entry name" value="lambda repressor-like DNA-binding domains"/>
    <property type="match status" value="1"/>
</dbReference>
<dbReference type="RefSeq" id="WP_345721113.1">
    <property type="nucleotide sequence ID" value="NZ_BAABRU010000004.1"/>
</dbReference>
<dbReference type="Gene3D" id="3.40.50.2300">
    <property type="match status" value="1"/>
</dbReference>
<dbReference type="SUPFAM" id="SSF53822">
    <property type="entry name" value="Periplasmic binding protein-like I"/>
    <property type="match status" value="1"/>
</dbReference>
<name>A0ABP9WW83_9CHLR</name>
<protein>
    <submittedName>
        <fullName evidence="5">HTH-type transcriptional repressor PurR</fullName>
    </submittedName>
</protein>
<evidence type="ECO:0000313" key="6">
    <source>
        <dbReference type="Proteomes" id="UP001428290"/>
    </source>
</evidence>
<dbReference type="PROSITE" id="PS00356">
    <property type="entry name" value="HTH_LACI_1"/>
    <property type="match status" value="1"/>
</dbReference>
<evidence type="ECO:0000259" key="4">
    <source>
        <dbReference type="PROSITE" id="PS50932"/>
    </source>
</evidence>
<keyword evidence="3" id="KW-0804">Transcription</keyword>
<comment type="caution">
    <text evidence="5">The sequence shown here is derived from an EMBL/GenBank/DDBJ whole genome shotgun (WGS) entry which is preliminary data.</text>
</comment>
<dbReference type="Proteomes" id="UP001428290">
    <property type="component" value="Unassembled WGS sequence"/>
</dbReference>